<accession>A0A376MIL5</accession>
<dbReference type="Proteomes" id="UP000254817">
    <property type="component" value="Unassembled WGS sequence"/>
</dbReference>
<evidence type="ECO:0000313" key="1">
    <source>
        <dbReference type="EMBL" id="STG50253.1"/>
    </source>
</evidence>
<organism evidence="1 2">
    <name type="scientific">Escherichia coli</name>
    <dbReference type="NCBI Taxonomy" id="562"/>
    <lineage>
        <taxon>Bacteria</taxon>
        <taxon>Pseudomonadati</taxon>
        <taxon>Pseudomonadota</taxon>
        <taxon>Gammaproteobacteria</taxon>
        <taxon>Enterobacterales</taxon>
        <taxon>Enterobacteriaceae</taxon>
        <taxon>Escherichia</taxon>
    </lineage>
</organism>
<gene>
    <name evidence="1" type="ORF">NCTC11112_00653</name>
</gene>
<proteinExistence type="predicted"/>
<reference evidence="1 2" key="1">
    <citation type="submission" date="2018-06" db="EMBL/GenBank/DDBJ databases">
        <authorList>
            <consortium name="Pathogen Informatics"/>
            <person name="Doyle S."/>
        </authorList>
    </citation>
    <scope>NUCLEOTIDE SEQUENCE [LARGE SCALE GENOMIC DNA]</scope>
    <source>
        <strain evidence="1 2">NCTC11112</strain>
    </source>
</reference>
<name>A0A376MIL5_ECOLX</name>
<dbReference type="EMBL" id="UGAW01000001">
    <property type="protein sequence ID" value="STG50253.1"/>
    <property type="molecule type" value="Genomic_DNA"/>
</dbReference>
<evidence type="ECO:0000313" key="2">
    <source>
        <dbReference type="Proteomes" id="UP000254817"/>
    </source>
</evidence>
<keyword evidence="1" id="KW-0547">Nucleotide-binding</keyword>
<dbReference type="AlphaFoldDB" id="A0A376MIL5"/>
<keyword evidence="1" id="KW-0067">ATP-binding</keyword>
<sequence length="69" mass="7579">MAFNFLTTTFCGVKLSKENEFYFCLSLIKLALHVAHNAKGQGLILDNVSAGYHTKIIVDGVSFSVPTEK</sequence>
<protein>
    <submittedName>
        <fullName evidence="1">Ferric enterobactin transport ATP-binding protein fepC</fullName>
    </submittedName>
</protein>
<dbReference type="GO" id="GO:0005524">
    <property type="term" value="F:ATP binding"/>
    <property type="evidence" value="ECO:0007669"/>
    <property type="project" value="UniProtKB-KW"/>
</dbReference>